<sequence>MNASWAFCGIIAVSMTTGLGCGLAPAEPGLLPVHGTVRMDDRPASGGSVCFHPDDQASGVLPVGSIEADGTYEVYVHGKPGAPEGTYRVTVFMHEKSSGKAGHAGLPKSMIDRRYNARQTTPLSIDVRRDAGPGHYDLKIVTKSRS</sequence>
<dbReference type="AlphaFoldDB" id="A0A518CAE3"/>
<keyword evidence="2" id="KW-1185">Reference proteome</keyword>
<gene>
    <name evidence="1" type="ORF">Pan97_32370</name>
</gene>
<accession>A0A518CAE3</accession>
<protein>
    <submittedName>
        <fullName evidence="1">Uncharacterized protein</fullName>
    </submittedName>
</protein>
<evidence type="ECO:0000313" key="2">
    <source>
        <dbReference type="Proteomes" id="UP000318626"/>
    </source>
</evidence>
<dbReference type="KEGG" id="bvo:Pan97_32370"/>
<dbReference type="OrthoDB" id="285633at2"/>
<organism evidence="1 2">
    <name type="scientific">Bremerella volcania</name>
    <dbReference type="NCBI Taxonomy" id="2527984"/>
    <lineage>
        <taxon>Bacteria</taxon>
        <taxon>Pseudomonadati</taxon>
        <taxon>Planctomycetota</taxon>
        <taxon>Planctomycetia</taxon>
        <taxon>Pirellulales</taxon>
        <taxon>Pirellulaceae</taxon>
        <taxon>Bremerella</taxon>
    </lineage>
</organism>
<name>A0A518CAE3_9BACT</name>
<dbReference type="Proteomes" id="UP000318626">
    <property type="component" value="Chromosome"/>
</dbReference>
<dbReference type="RefSeq" id="WP_144974124.1">
    <property type="nucleotide sequence ID" value="NZ_CP036289.1"/>
</dbReference>
<reference evidence="2" key="1">
    <citation type="submission" date="2019-02" db="EMBL/GenBank/DDBJ databases">
        <title>Deep-cultivation of Planctomycetes and their phenomic and genomic characterization uncovers novel biology.</title>
        <authorList>
            <person name="Wiegand S."/>
            <person name="Jogler M."/>
            <person name="Boedeker C."/>
            <person name="Pinto D."/>
            <person name="Vollmers J."/>
            <person name="Rivas-Marin E."/>
            <person name="Kohn T."/>
            <person name="Peeters S.H."/>
            <person name="Heuer A."/>
            <person name="Rast P."/>
            <person name="Oberbeckmann S."/>
            <person name="Bunk B."/>
            <person name="Jeske O."/>
            <person name="Meyerdierks A."/>
            <person name="Storesund J.E."/>
            <person name="Kallscheuer N."/>
            <person name="Luecker S."/>
            <person name="Lage O.M."/>
            <person name="Pohl T."/>
            <person name="Merkel B.J."/>
            <person name="Hornburger P."/>
            <person name="Mueller R.-W."/>
            <person name="Bruemmer F."/>
            <person name="Labrenz M."/>
            <person name="Spormann A.M."/>
            <person name="Op den Camp H."/>
            <person name="Overmann J."/>
            <person name="Amann R."/>
            <person name="Jetten M.S.M."/>
            <person name="Mascher T."/>
            <person name="Medema M.H."/>
            <person name="Devos D.P."/>
            <person name="Kaster A.-K."/>
            <person name="Ovreas L."/>
            <person name="Rohde M."/>
            <person name="Galperin M.Y."/>
            <person name="Jogler C."/>
        </authorList>
    </citation>
    <scope>NUCLEOTIDE SEQUENCE [LARGE SCALE GENOMIC DNA]</scope>
    <source>
        <strain evidence="2">Pan97</strain>
    </source>
</reference>
<evidence type="ECO:0000313" key="1">
    <source>
        <dbReference type="EMBL" id="QDU76192.1"/>
    </source>
</evidence>
<dbReference type="EMBL" id="CP036289">
    <property type="protein sequence ID" value="QDU76192.1"/>
    <property type="molecule type" value="Genomic_DNA"/>
</dbReference>
<proteinExistence type="predicted"/>